<evidence type="ECO:0000256" key="7">
    <source>
        <dbReference type="SAM" id="MobiDB-lite"/>
    </source>
</evidence>
<feature type="transmembrane region" description="Helical" evidence="8">
    <location>
        <begin position="460"/>
        <end position="478"/>
    </location>
</feature>
<evidence type="ECO:0000256" key="8">
    <source>
        <dbReference type="SAM" id="Phobius"/>
    </source>
</evidence>
<organism evidence="10 11">
    <name type="scientific">Aspergillus ellipticus CBS 707.79</name>
    <dbReference type="NCBI Taxonomy" id="1448320"/>
    <lineage>
        <taxon>Eukaryota</taxon>
        <taxon>Fungi</taxon>
        <taxon>Dikarya</taxon>
        <taxon>Ascomycota</taxon>
        <taxon>Pezizomycotina</taxon>
        <taxon>Eurotiomycetes</taxon>
        <taxon>Eurotiomycetidae</taxon>
        <taxon>Eurotiales</taxon>
        <taxon>Aspergillaceae</taxon>
        <taxon>Aspergillus</taxon>
        <taxon>Aspergillus subgen. Circumdati</taxon>
    </lineage>
</organism>
<evidence type="ECO:0000256" key="1">
    <source>
        <dbReference type="ARBA" id="ARBA00004141"/>
    </source>
</evidence>
<dbReference type="InterPro" id="IPR035952">
    <property type="entry name" value="Rhomboid-like_sf"/>
</dbReference>
<evidence type="ECO:0000313" key="11">
    <source>
        <dbReference type="Proteomes" id="UP000247810"/>
    </source>
</evidence>
<dbReference type="InterPro" id="IPR022764">
    <property type="entry name" value="Peptidase_S54_rhomboid_dom"/>
</dbReference>
<feature type="transmembrane region" description="Helical" evidence="8">
    <location>
        <begin position="393"/>
        <end position="420"/>
    </location>
</feature>
<evidence type="ECO:0000256" key="6">
    <source>
        <dbReference type="ARBA" id="ARBA00023136"/>
    </source>
</evidence>
<dbReference type="SUPFAM" id="SSF144091">
    <property type="entry name" value="Rhomboid-like"/>
    <property type="match status" value="1"/>
</dbReference>
<dbReference type="Pfam" id="PF01694">
    <property type="entry name" value="Rhomboid"/>
    <property type="match status" value="1"/>
</dbReference>
<dbReference type="PANTHER" id="PTHR43731">
    <property type="entry name" value="RHOMBOID PROTEASE"/>
    <property type="match status" value="1"/>
</dbReference>
<dbReference type="InterPro" id="IPR050925">
    <property type="entry name" value="Rhomboid_protease_S54"/>
</dbReference>
<sequence length="591" mass="66848">MSNAFGVAWRIPCPGLCASSLLRSVAPSPPLRSLARLSPPPILPWRPDSISRRLRSSLSSPVLPAPRSLRPQSSRLMHPVRRCFSTSRSLYSSPQDAPEEHGTKPRSQPFSAAELNAIFGSRAKVSRSMGNRVLAVLQGRRLQGTLDLDLPADLTRSVRPPSLDAALRYLREHYPMDEDAAIMARIEREEQQGEGEDPNRYKPQSGSYGAELGKANDPSGKSVLQQMREENEARILVEQERKRNEWMEGAQQDYDKLQHQIKTNTALQKYDGTSALELRPRADPQQRPLLAWIQKHYLRAEEELNMTEIPSQSARFFPALAFTLLTLGLCYAFAVCYEPCAPADRMWPQIPRAAAAVIGLVGLNLGVFILWRLPPFWRLLNRYFMVVTVKPRVFSLAGNVFSHQQSYHLLMNMFFLWLFGPRLHDDVDRGEFLALYLAAGVVGSLFSLSASIFAVRWSEATLGASGAVNGIMAGWLMLHANDNFTLYFHPKNWDFIPQDWDYHPKHWNLIPEDWTFIPEDWEDIFVARGWVVLTYLVGLEIARLALNPITTVNYWAHTGGYLTGIVWALARKDDKKKPDEATNKLVSASKD</sequence>
<evidence type="ECO:0000256" key="4">
    <source>
        <dbReference type="ARBA" id="ARBA00022801"/>
    </source>
</evidence>
<feature type="transmembrane region" description="Helical" evidence="8">
    <location>
        <begin position="525"/>
        <end position="546"/>
    </location>
</feature>
<feature type="region of interest" description="Disordered" evidence="7">
    <location>
        <begin position="56"/>
        <end position="109"/>
    </location>
</feature>
<feature type="transmembrane region" description="Helical" evidence="8">
    <location>
        <begin position="353"/>
        <end position="373"/>
    </location>
</feature>
<keyword evidence="11" id="KW-1185">Reference proteome</keyword>
<comment type="similarity">
    <text evidence="2">Belongs to the peptidase S54 family.</text>
</comment>
<evidence type="ECO:0000313" key="10">
    <source>
        <dbReference type="EMBL" id="PYH95851.1"/>
    </source>
</evidence>
<evidence type="ECO:0000256" key="3">
    <source>
        <dbReference type="ARBA" id="ARBA00022692"/>
    </source>
</evidence>
<feature type="transmembrane region" description="Helical" evidence="8">
    <location>
        <begin position="316"/>
        <end position="341"/>
    </location>
</feature>
<dbReference type="STRING" id="1448320.A0A319DEX8"/>
<dbReference type="GO" id="GO:0004252">
    <property type="term" value="F:serine-type endopeptidase activity"/>
    <property type="evidence" value="ECO:0007669"/>
    <property type="project" value="InterPro"/>
</dbReference>
<dbReference type="PANTHER" id="PTHR43731:SF14">
    <property type="entry name" value="PRESENILIN-ASSOCIATED RHOMBOID-LIKE PROTEIN, MITOCHONDRIAL"/>
    <property type="match status" value="1"/>
</dbReference>
<keyword evidence="5 8" id="KW-1133">Transmembrane helix</keyword>
<feature type="region of interest" description="Disordered" evidence="7">
    <location>
        <begin position="190"/>
        <end position="221"/>
    </location>
</feature>
<keyword evidence="3 8" id="KW-0812">Transmembrane</keyword>
<dbReference type="EMBL" id="KZ825847">
    <property type="protein sequence ID" value="PYH95851.1"/>
    <property type="molecule type" value="Genomic_DNA"/>
</dbReference>
<keyword evidence="6 8" id="KW-0472">Membrane</keyword>
<dbReference type="GO" id="GO:0006465">
    <property type="term" value="P:signal peptide processing"/>
    <property type="evidence" value="ECO:0007669"/>
    <property type="project" value="TreeGrafter"/>
</dbReference>
<accession>A0A319DEX8</accession>
<feature type="compositionally biased region" description="Low complexity" evidence="7">
    <location>
        <begin position="56"/>
        <end position="71"/>
    </location>
</feature>
<dbReference type="Gene3D" id="1.20.1540.10">
    <property type="entry name" value="Rhomboid-like"/>
    <property type="match status" value="1"/>
</dbReference>
<keyword evidence="4" id="KW-0378">Hydrolase</keyword>
<protein>
    <recommendedName>
        <fullName evidence="9">Peptidase S54 rhomboid domain-containing protein</fullName>
    </recommendedName>
</protein>
<evidence type="ECO:0000256" key="5">
    <source>
        <dbReference type="ARBA" id="ARBA00022989"/>
    </source>
</evidence>
<name>A0A319DEX8_9EURO</name>
<evidence type="ECO:0000256" key="2">
    <source>
        <dbReference type="ARBA" id="ARBA00009045"/>
    </source>
</evidence>
<feature type="transmembrane region" description="Helical" evidence="8">
    <location>
        <begin position="552"/>
        <end position="570"/>
    </location>
</feature>
<dbReference type="AlphaFoldDB" id="A0A319DEX8"/>
<dbReference type="OrthoDB" id="10260614at2759"/>
<gene>
    <name evidence="10" type="ORF">BO71DRAFT_350457</name>
</gene>
<dbReference type="GO" id="GO:0016020">
    <property type="term" value="C:membrane"/>
    <property type="evidence" value="ECO:0007669"/>
    <property type="project" value="UniProtKB-SubCell"/>
</dbReference>
<proteinExistence type="inferred from homology"/>
<evidence type="ECO:0000259" key="9">
    <source>
        <dbReference type="Pfam" id="PF01694"/>
    </source>
</evidence>
<dbReference type="Proteomes" id="UP000247810">
    <property type="component" value="Unassembled WGS sequence"/>
</dbReference>
<reference evidence="10 11" key="1">
    <citation type="submission" date="2018-02" db="EMBL/GenBank/DDBJ databases">
        <title>The genomes of Aspergillus section Nigri reveals drivers in fungal speciation.</title>
        <authorList>
            <consortium name="DOE Joint Genome Institute"/>
            <person name="Vesth T.C."/>
            <person name="Nybo J."/>
            <person name="Theobald S."/>
            <person name="Brandl J."/>
            <person name="Frisvad J.C."/>
            <person name="Nielsen K.F."/>
            <person name="Lyhne E.K."/>
            <person name="Kogle M.E."/>
            <person name="Kuo A."/>
            <person name="Riley R."/>
            <person name="Clum A."/>
            <person name="Nolan M."/>
            <person name="Lipzen A."/>
            <person name="Salamov A."/>
            <person name="Henrissat B."/>
            <person name="Wiebenga A."/>
            <person name="De vries R.P."/>
            <person name="Grigoriev I.V."/>
            <person name="Mortensen U.H."/>
            <person name="Andersen M.R."/>
            <person name="Baker S.E."/>
        </authorList>
    </citation>
    <scope>NUCLEOTIDE SEQUENCE [LARGE SCALE GENOMIC DNA]</scope>
    <source>
        <strain evidence="10 11">CBS 707.79</strain>
    </source>
</reference>
<dbReference type="VEuPathDB" id="FungiDB:BO71DRAFT_350457"/>
<feature type="compositionally biased region" description="Polar residues" evidence="7">
    <location>
        <begin position="84"/>
        <end position="95"/>
    </location>
</feature>
<feature type="transmembrane region" description="Helical" evidence="8">
    <location>
        <begin position="432"/>
        <end position="454"/>
    </location>
</feature>
<feature type="domain" description="Peptidase S54 rhomboid" evidence="9">
    <location>
        <begin position="393"/>
        <end position="483"/>
    </location>
</feature>
<comment type="subcellular location">
    <subcellularLocation>
        <location evidence="1">Membrane</location>
        <topology evidence="1">Multi-pass membrane protein</topology>
    </subcellularLocation>
</comment>